<dbReference type="Proteomes" id="UP001143400">
    <property type="component" value="Unassembled WGS sequence"/>
</dbReference>
<reference evidence="2 3" key="2">
    <citation type="submission" date="2021-01" db="EMBL/GenBank/DDBJ databases">
        <title>Genomic Encyclopedia of Type Strains, Phase IV (KMG-IV): sequencing the most valuable type-strain genomes for metagenomic binning, comparative biology and taxonomic classification.</title>
        <authorList>
            <person name="Goeker M."/>
        </authorList>
    </citation>
    <scope>NUCLEOTIDE SEQUENCE [LARGE SCALE GENOMIC DNA]</scope>
    <source>
        <strain evidence="2 3">DSM 6130</strain>
    </source>
</reference>
<reference evidence="1" key="3">
    <citation type="submission" date="2023-01" db="EMBL/GenBank/DDBJ databases">
        <authorList>
            <person name="Sun Q."/>
            <person name="Evtushenko L."/>
        </authorList>
    </citation>
    <scope>NUCLEOTIDE SEQUENCE</scope>
    <source>
        <strain evidence="1">VKM B-1606</strain>
    </source>
</reference>
<evidence type="ECO:0000313" key="1">
    <source>
        <dbReference type="EMBL" id="GLK54988.1"/>
    </source>
</evidence>
<sequence>MAENVREDAMPYNVLVTQDGRSTIAFARSATEALALAREKEAAGLSEIVVMSNDGGQVAVDRLIRLAELEAITPTPPSVFG</sequence>
<dbReference type="EMBL" id="BSFF01000001">
    <property type="protein sequence ID" value="GLK54988.1"/>
    <property type="molecule type" value="Genomic_DNA"/>
</dbReference>
<gene>
    <name evidence="1" type="ORF">GCM10008170_10070</name>
    <name evidence="2" type="ORF">JOD31_002148</name>
</gene>
<accession>A0A9W6MR79</accession>
<name>A0A9W6MR79_9HYPH</name>
<dbReference type="Proteomes" id="UP000758856">
    <property type="component" value="Unassembled WGS sequence"/>
</dbReference>
<proteinExistence type="predicted"/>
<protein>
    <submittedName>
        <fullName evidence="1">Uncharacterized protein</fullName>
    </submittedName>
</protein>
<reference evidence="1" key="1">
    <citation type="journal article" date="2014" name="Int. J. Syst. Evol. Microbiol.">
        <title>Complete genome sequence of Corynebacterium casei LMG S-19264T (=DSM 44701T), isolated from a smear-ripened cheese.</title>
        <authorList>
            <consortium name="US DOE Joint Genome Institute (JGI-PGF)"/>
            <person name="Walter F."/>
            <person name="Albersmeier A."/>
            <person name="Kalinowski J."/>
            <person name="Ruckert C."/>
        </authorList>
    </citation>
    <scope>NUCLEOTIDE SEQUENCE</scope>
    <source>
        <strain evidence="1">VKM B-1606</strain>
    </source>
</reference>
<comment type="caution">
    <text evidence="1">The sequence shown here is derived from an EMBL/GenBank/DDBJ whole genome shotgun (WGS) entry which is preliminary data.</text>
</comment>
<evidence type="ECO:0000313" key="4">
    <source>
        <dbReference type="Proteomes" id="UP001143400"/>
    </source>
</evidence>
<dbReference type="EMBL" id="JAFBCY010000002">
    <property type="protein sequence ID" value="MBM7851923.1"/>
    <property type="molecule type" value="Genomic_DNA"/>
</dbReference>
<keyword evidence="3" id="KW-1185">Reference proteome</keyword>
<organism evidence="1 4">
    <name type="scientific">Methylopila capsulata</name>
    <dbReference type="NCBI Taxonomy" id="61654"/>
    <lineage>
        <taxon>Bacteria</taxon>
        <taxon>Pseudomonadati</taxon>
        <taxon>Pseudomonadota</taxon>
        <taxon>Alphaproteobacteria</taxon>
        <taxon>Hyphomicrobiales</taxon>
        <taxon>Methylopilaceae</taxon>
        <taxon>Methylopila</taxon>
    </lineage>
</organism>
<dbReference type="AlphaFoldDB" id="A0A9W6MR79"/>
<dbReference type="RefSeq" id="WP_204950301.1">
    <property type="nucleotide sequence ID" value="NZ_BSFF01000001.1"/>
</dbReference>
<evidence type="ECO:0000313" key="2">
    <source>
        <dbReference type="EMBL" id="MBM7851923.1"/>
    </source>
</evidence>
<evidence type="ECO:0000313" key="3">
    <source>
        <dbReference type="Proteomes" id="UP000758856"/>
    </source>
</evidence>